<feature type="region of interest" description="Disordered" evidence="1">
    <location>
        <begin position="132"/>
        <end position="366"/>
    </location>
</feature>
<dbReference type="EMBL" id="JAPDFR010000005">
    <property type="protein sequence ID" value="KAK0386198.1"/>
    <property type="molecule type" value="Genomic_DNA"/>
</dbReference>
<feature type="compositionally biased region" description="Polar residues" evidence="1">
    <location>
        <begin position="348"/>
        <end position="357"/>
    </location>
</feature>
<feature type="compositionally biased region" description="Low complexity" evidence="1">
    <location>
        <begin position="237"/>
        <end position="253"/>
    </location>
</feature>
<evidence type="ECO:0000313" key="3">
    <source>
        <dbReference type="Proteomes" id="UP001175261"/>
    </source>
</evidence>
<sequence length="414" mass="44550">MTTYSTDPALYIFTSLTAGSSHIVTATSRLETILRANRVPFKAVDIATDQKARMLWGRRAGKDEGGRVRKLPGLVQEGLVLGDIVEIEDWNEFGELKQHVKIYYDEFTIPNIHHKHPEPVFKKKPVKKSAATASSASASTASASPATKSDAAAIPAPPPIPEPKAATTADVKSTQADKSASGKPKPEKETALPIRSVADEAAAKAKELRLKSLREKVHGKEGAAEIERQKKAEAEGKPTAATTTPAPSSAPAKKTVEKEEEDDDSDESSEDESSEEDSEEESSDEDENDKSAAKPATKPADSAPSTPSRATSTSEPSIVIPTTKPPGLQSPTTGTWRHGSQQDDLARETLQSPTSGKWGQGATVGETMTLHGHEIRAASEEEIKAVECESVIKEEPDREEEEEKECLEKQKEKA</sequence>
<name>A0AA39GF51_SARSR</name>
<dbReference type="InterPro" id="IPR036249">
    <property type="entry name" value="Thioredoxin-like_sf"/>
</dbReference>
<evidence type="ECO:0000313" key="2">
    <source>
        <dbReference type="EMBL" id="KAK0386198.1"/>
    </source>
</evidence>
<dbReference type="Gene3D" id="3.40.30.10">
    <property type="entry name" value="Glutaredoxin"/>
    <property type="match status" value="1"/>
</dbReference>
<gene>
    <name evidence="2" type="ORF">NLU13_6035</name>
</gene>
<protein>
    <submittedName>
        <fullName evidence="2">Uncharacterized protein</fullName>
    </submittedName>
</protein>
<reference evidence="2" key="1">
    <citation type="submission" date="2022-10" db="EMBL/GenBank/DDBJ databases">
        <title>Determination and structural analysis of whole genome sequence of Sarocladium strictum F4-1.</title>
        <authorList>
            <person name="Hu L."/>
            <person name="Jiang Y."/>
        </authorList>
    </citation>
    <scope>NUCLEOTIDE SEQUENCE</scope>
    <source>
        <strain evidence="2">F4-1</strain>
    </source>
</reference>
<proteinExistence type="predicted"/>
<dbReference type="Proteomes" id="UP001175261">
    <property type="component" value="Unassembled WGS sequence"/>
</dbReference>
<feature type="region of interest" description="Disordered" evidence="1">
    <location>
        <begin position="388"/>
        <end position="414"/>
    </location>
</feature>
<feature type="compositionally biased region" description="Acidic residues" evidence="1">
    <location>
        <begin position="258"/>
        <end position="288"/>
    </location>
</feature>
<dbReference type="SUPFAM" id="SSF52833">
    <property type="entry name" value="Thioredoxin-like"/>
    <property type="match status" value="1"/>
</dbReference>
<feature type="compositionally biased region" description="Polar residues" evidence="1">
    <location>
        <begin position="329"/>
        <end position="339"/>
    </location>
</feature>
<feature type="compositionally biased region" description="Basic and acidic residues" evidence="1">
    <location>
        <begin position="197"/>
        <end position="236"/>
    </location>
</feature>
<feature type="compositionally biased region" description="Low complexity" evidence="1">
    <location>
        <begin position="132"/>
        <end position="154"/>
    </location>
</feature>
<dbReference type="AlphaFoldDB" id="A0AA39GF51"/>
<accession>A0AA39GF51</accession>
<evidence type="ECO:0000256" key="1">
    <source>
        <dbReference type="SAM" id="MobiDB-lite"/>
    </source>
</evidence>
<comment type="caution">
    <text evidence="2">The sequence shown here is derived from an EMBL/GenBank/DDBJ whole genome shotgun (WGS) entry which is preliminary data.</text>
</comment>
<keyword evidence="3" id="KW-1185">Reference proteome</keyword>
<organism evidence="2 3">
    <name type="scientific">Sarocladium strictum</name>
    <name type="common">Black bundle disease fungus</name>
    <name type="synonym">Acremonium strictum</name>
    <dbReference type="NCBI Taxonomy" id="5046"/>
    <lineage>
        <taxon>Eukaryota</taxon>
        <taxon>Fungi</taxon>
        <taxon>Dikarya</taxon>
        <taxon>Ascomycota</taxon>
        <taxon>Pezizomycotina</taxon>
        <taxon>Sordariomycetes</taxon>
        <taxon>Hypocreomycetidae</taxon>
        <taxon>Hypocreales</taxon>
        <taxon>Sarocladiaceae</taxon>
        <taxon>Sarocladium</taxon>
    </lineage>
</organism>
<feature type="compositionally biased region" description="Low complexity" evidence="1">
    <location>
        <begin position="299"/>
        <end position="317"/>
    </location>
</feature>